<evidence type="ECO:0000256" key="5">
    <source>
        <dbReference type="ARBA" id="ARBA00022679"/>
    </source>
</evidence>
<dbReference type="CDD" id="cd05117">
    <property type="entry name" value="STKc_CAMK"/>
    <property type="match status" value="1"/>
</dbReference>
<dbReference type="OrthoDB" id="40902at2759"/>
<keyword evidence="8 15" id="KW-0547">Nucleotide-binding</keyword>
<feature type="binding site" evidence="15">
    <location>
        <position position="75"/>
    </location>
    <ligand>
        <name>ATP</name>
        <dbReference type="ChEBI" id="CHEBI:30616"/>
    </ligand>
</feature>
<dbReference type="AlphaFoldDB" id="A0A2R6PM27"/>
<dbReference type="Gene3D" id="3.30.200.20">
    <property type="entry name" value="Phosphorylase Kinase, domain 1"/>
    <property type="match status" value="1"/>
</dbReference>
<dbReference type="PROSITE" id="PS00108">
    <property type="entry name" value="PROTEIN_KINASE_ST"/>
    <property type="match status" value="1"/>
</dbReference>
<keyword evidence="6" id="KW-0479">Metal-binding</keyword>
<dbReference type="EMBL" id="NKQK01000024">
    <property type="protein sequence ID" value="PSR93398.1"/>
    <property type="molecule type" value="Genomic_DNA"/>
</dbReference>
<comment type="caution">
    <text evidence="17">The sequence shown here is derived from an EMBL/GenBank/DDBJ whole genome shotgun (WGS) entry which is preliminary data.</text>
</comment>
<dbReference type="GO" id="GO:0004674">
    <property type="term" value="F:protein serine/threonine kinase activity"/>
    <property type="evidence" value="ECO:0007669"/>
    <property type="project" value="UniProtKB-KW"/>
</dbReference>
<keyword evidence="7" id="KW-0677">Repeat</keyword>
<dbReference type="GO" id="GO:0046872">
    <property type="term" value="F:metal ion binding"/>
    <property type="evidence" value="ECO:0007669"/>
    <property type="project" value="UniProtKB-KW"/>
</dbReference>
<keyword evidence="11 15" id="KW-0067">ATP-binding</keyword>
<proteinExistence type="inferred from homology"/>
<evidence type="ECO:0000313" key="18">
    <source>
        <dbReference type="Proteomes" id="UP000241394"/>
    </source>
</evidence>
<evidence type="ECO:0000256" key="8">
    <source>
        <dbReference type="ARBA" id="ARBA00022741"/>
    </source>
</evidence>
<dbReference type="SMART" id="SM00220">
    <property type="entry name" value="S_TKc"/>
    <property type="match status" value="1"/>
</dbReference>
<keyword evidence="4" id="KW-0597">Phosphoprotein</keyword>
<dbReference type="FunFam" id="1.10.510.10:FF:000668">
    <property type="entry name" value="Phosphoenolpyruvate carboxylase kinase"/>
    <property type="match status" value="1"/>
</dbReference>
<dbReference type="InterPro" id="IPR050205">
    <property type="entry name" value="CDPK_Ser/Thr_kinases"/>
</dbReference>
<evidence type="ECO:0000256" key="4">
    <source>
        <dbReference type="ARBA" id="ARBA00022553"/>
    </source>
</evidence>
<dbReference type="GO" id="GO:0005524">
    <property type="term" value="F:ATP binding"/>
    <property type="evidence" value="ECO:0007669"/>
    <property type="project" value="UniProtKB-UniRule"/>
</dbReference>
<evidence type="ECO:0000256" key="3">
    <source>
        <dbReference type="ARBA" id="ARBA00022527"/>
    </source>
</evidence>
<accession>A0A2R6PM27</accession>
<evidence type="ECO:0000256" key="6">
    <source>
        <dbReference type="ARBA" id="ARBA00022723"/>
    </source>
</evidence>
<dbReference type="InParanoid" id="A0A2R6PM27"/>
<evidence type="ECO:0000256" key="13">
    <source>
        <dbReference type="ARBA" id="ARBA00047899"/>
    </source>
</evidence>
<keyword evidence="18" id="KW-1185">Reference proteome</keyword>
<dbReference type="STRING" id="1590841.A0A2R6PM27"/>
<dbReference type="PROSITE" id="PS50011">
    <property type="entry name" value="PROTEIN_KINASE_DOM"/>
    <property type="match status" value="1"/>
</dbReference>
<gene>
    <name evidence="17" type="ORF">CEY00_Acc28011</name>
</gene>
<comment type="similarity">
    <text evidence="12">Belongs to the protein kinase superfamily. Ser/Thr protein kinase family. CDPK subfamily.</text>
</comment>
<dbReference type="EC" id="2.7.11.1" evidence="2"/>
<reference evidence="17 18" key="1">
    <citation type="submission" date="2017-07" db="EMBL/GenBank/DDBJ databases">
        <title>An improved, manually edited Actinidia chinensis var. chinensis (kiwifruit) genome highlights the challenges associated with draft genomes and gene prediction in plants.</title>
        <authorList>
            <person name="Pilkington S."/>
            <person name="Crowhurst R."/>
            <person name="Hilario E."/>
            <person name="Nardozza S."/>
            <person name="Fraser L."/>
            <person name="Peng Y."/>
            <person name="Gunaseelan K."/>
            <person name="Simpson R."/>
            <person name="Tahir J."/>
            <person name="Deroles S."/>
            <person name="Templeton K."/>
            <person name="Luo Z."/>
            <person name="Davy M."/>
            <person name="Cheng C."/>
            <person name="Mcneilage M."/>
            <person name="Scaglione D."/>
            <person name="Liu Y."/>
            <person name="Zhang Q."/>
            <person name="Datson P."/>
            <person name="De Silva N."/>
            <person name="Gardiner S."/>
            <person name="Bassett H."/>
            <person name="Chagne D."/>
            <person name="Mccallum J."/>
            <person name="Dzierzon H."/>
            <person name="Deng C."/>
            <person name="Wang Y.-Y."/>
            <person name="Barron N."/>
            <person name="Manako K."/>
            <person name="Bowen J."/>
            <person name="Foster T."/>
            <person name="Erridge Z."/>
            <person name="Tiffin H."/>
            <person name="Waite C."/>
            <person name="Davies K."/>
            <person name="Grierson E."/>
            <person name="Laing W."/>
            <person name="Kirk R."/>
            <person name="Chen X."/>
            <person name="Wood M."/>
            <person name="Montefiori M."/>
            <person name="Brummell D."/>
            <person name="Schwinn K."/>
            <person name="Catanach A."/>
            <person name="Fullerton C."/>
            <person name="Li D."/>
            <person name="Meiyalaghan S."/>
            <person name="Nieuwenhuizen N."/>
            <person name="Read N."/>
            <person name="Prakash R."/>
            <person name="Hunter D."/>
            <person name="Zhang H."/>
            <person name="Mckenzie M."/>
            <person name="Knabel M."/>
            <person name="Harris A."/>
            <person name="Allan A."/>
            <person name="Chen A."/>
            <person name="Janssen B."/>
            <person name="Plunkett B."/>
            <person name="Dwamena C."/>
            <person name="Voogd C."/>
            <person name="Leif D."/>
            <person name="Lafferty D."/>
            <person name="Souleyre E."/>
            <person name="Varkonyi-Gasic E."/>
            <person name="Gambi F."/>
            <person name="Hanley J."/>
            <person name="Yao J.-L."/>
            <person name="Cheung J."/>
            <person name="David K."/>
            <person name="Warren B."/>
            <person name="Marsh K."/>
            <person name="Snowden K."/>
            <person name="Lin-Wang K."/>
            <person name="Brian L."/>
            <person name="Martinez-Sanchez M."/>
            <person name="Wang M."/>
            <person name="Ileperuma N."/>
            <person name="Macnee N."/>
            <person name="Campin R."/>
            <person name="Mcatee P."/>
            <person name="Drummond R."/>
            <person name="Espley R."/>
            <person name="Ireland H."/>
            <person name="Wu R."/>
            <person name="Atkinson R."/>
            <person name="Karunairetnam S."/>
            <person name="Bulley S."/>
            <person name="Chunkath S."/>
            <person name="Hanley Z."/>
            <person name="Storey R."/>
            <person name="Thrimawithana A."/>
            <person name="Thomson S."/>
            <person name="David C."/>
            <person name="Testolin R."/>
        </authorList>
    </citation>
    <scope>NUCLEOTIDE SEQUENCE [LARGE SCALE GENOMIC DNA]</scope>
    <source>
        <strain evidence="18">cv. Red5</strain>
        <tissue evidence="17">Young leaf</tissue>
    </source>
</reference>
<dbReference type="PANTHER" id="PTHR24349">
    <property type="entry name" value="SERINE/THREONINE-PROTEIN KINASE"/>
    <property type="match status" value="1"/>
</dbReference>
<evidence type="ECO:0000256" key="2">
    <source>
        <dbReference type="ARBA" id="ARBA00012513"/>
    </source>
</evidence>
<evidence type="ECO:0000256" key="15">
    <source>
        <dbReference type="PROSITE-ProRule" id="PRU10141"/>
    </source>
</evidence>
<evidence type="ECO:0000256" key="11">
    <source>
        <dbReference type="ARBA" id="ARBA00022840"/>
    </source>
</evidence>
<dbReference type="Pfam" id="PF00069">
    <property type="entry name" value="Pkinase"/>
    <property type="match status" value="1"/>
</dbReference>
<keyword evidence="5" id="KW-0808">Transferase</keyword>
<evidence type="ECO:0000256" key="9">
    <source>
        <dbReference type="ARBA" id="ARBA00022777"/>
    </source>
</evidence>
<dbReference type="FunCoup" id="A0A2R6PM27">
    <property type="interactions" value="1573"/>
</dbReference>
<dbReference type="PROSITE" id="PS00107">
    <property type="entry name" value="PROTEIN_KINASE_ATP"/>
    <property type="match status" value="1"/>
</dbReference>
<keyword evidence="10" id="KW-0106">Calcium</keyword>
<keyword evidence="3" id="KW-0723">Serine/threonine-protein kinase</keyword>
<protein>
    <recommendedName>
        <fullName evidence="2">non-specific serine/threonine protein kinase</fullName>
        <ecNumber evidence="2">2.7.11.1</ecNumber>
    </recommendedName>
</protein>
<organism evidence="17 18">
    <name type="scientific">Actinidia chinensis var. chinensis</name>
    <name type="common">Chinese soft-hair kiwi</name>
    <dbReference type="NCBI Taxonomy" id="1590841"/>
    <lineage>
        <taxon>Eukaryota</taxon>
        <taxon>Viridiplantae</taxon>
        <taxon>Streptophyta</taxon>
        <taxon>Embryophyta</taxon>
        <taxon>Tracheophyta</taxon>
        <taxon>Spermatophyta</taxon>
        <taxon>Magnoliopsida</taxon>
        <taxon>eudicotyledons</taxon>
        <taxon>Gunneridae</taxon>
        <taxon>Pentapetalae</taxon>
        <taxon>asterids</taxon>
        <taxon>Ericales</taxon>
        <taxon>Actinidiaceae</taxon>
        <taxon>Actinidia</taxon>
    </lineage>
</organism>
<dbReference type="Gramene" id="PSR93398">
    <property type="protein sequence ID" value="PSR93398"/>
    <property type="gene ID" value="CEY00_Acc28011"/>
</dbReference>
<dbReference type="Proteomes" id="UP000241394">
    <property type="component" value="Chromosome LG24"/>
</dbReference>
<evidence type="ECO:0000256" key="12">
    <source>
        <dbReference type="ARBA" id="ARBA00024334"/>
    </source>
</evidence>
<dbReference type="InterPro" id="IPR008271">
    <property type="entry name" value="Ser/Thr_kinase_AS"/>
</dbReference>
<dbReference type="InterPro" id="IPR011009">
    <property type="entry name" value="Kinase-like_dom_sf"/>
</dbReference>
<comment type="catalytic activity">
    <reaction evidence="14">
        <text>L-seryl-[protein] + ATP = O-phospho-L-seryl-[protein] + ADP + H(+)</text>
        <dbReference type="Rhea" id="RHEA:17989"/>
        <dbReference type="Rhea" id="RHEA-COMP:9863"/>
        <dbReference type="Rhea" id="RHEA-COMP:11604"/>
        <dbReference type="ChEBI" id="CHEBI:15378"/>
        <dbReference type="ChEBI" id="CHEBI:29999"/>
        <dbReference type="ChEBI" id="CHEBI:30616"/>
        <dbReference type="ChEBI" id="CHEBI:83421"/>
        <dbReference type="ChEBI" id="CHEBI:456216"/>
        <dbReference type="EC" id="2.7.11.1"/>
    </reaction>
</comment>
<evidence type="ECO:0000256" key="10">
    <source>
        <dbReference type="ARBA" id="ARBA00022837"/>
    </source>
</evidence>
<feature type="domain" description="Protein kinase" evidence="16">
    <location>
        <begin position="42"/>
        <end position="300"/>
    </location>
</feature>
<reference evidence="18" key="2">
    <citation type="journal article" date="2018" name="BMC Genomics">
        <title>A manually annotated Actinidia chinensis var. chinensis (kiwifruit) genome highlights the challenges associated with draft genomes and gene prediction in plants.</title>
        <authorList>
            <person name="Pilkington S.M."/>
            <person name="Crowhurst R."/>
            <person name="Hilario E."/>
            <person name="Nardozza S."/>
            <person name="Fraser L."/>
            <person name="Peng Y."/>
            <person name="Gunaseelan K."/>
            <person name="Simpson R."/>
            <person name="Tahir J."/>
            <person name="Deroles S.C."/>
            <person name="Templeton K."/>
            <person name="Luo Z."/>
            <person name="Davy M."/>
            <person name="Cheng C."/>
            <person name="McNeilage M."/>
            <person name="Scaglione D."/>
            <person name="Liu Y."/>
            <person name="Zhang Q."/>
            <person name="Datson P."/>
            <person name="De Silva N."/>
            <person name="Gardiner S.E."/>
            <person name="Bassett H."/>
            <person name="Chagne D."/>
            <person name="McCallum J."/>
            <person name="Dzierzon H."/>
            <person name="Deng C."/>
            <person name="Wang Y.Y."/>
            <person name="Barron L."/>
            <person name="Manako K."/>
            <person name="Bowen J."/>
            <person name="Foster T.M."/>
            <person name="Erridge Z.A."/>
            <person name="Tiffin H."/>
            <person name="Waite C.N."/>
            <person name="Davies K.M."/>
            <person name="Grierson E.P."/>
            <person name="Laing W.A."/>
            <person name="Kirk R."/>
            <person name="Chen X."/>
            <person name="Wood M."/>
            <person name="Montefiori M."/>
            <person name="Brummell D.A."/>
            <person name="Schwinn K.E."/>
            <person name="Catanach A."/>
            <person name="Fullerton C."/>
            <person name="Li D."/>
            <person name="Meiyalaghan S."/>
            <person name="Nieuwenhuizen N."/>
            <person name="Read N."/>
            <person name="Prakash R."/>
            <person name="Hunter D."/>
            <person name="Zhang H."/>
            <person name="McKenzie M."/>
            <person name="Knabel M."/>
            <person name="Harris A."/>
            <person name="Allan A.C."/>
            <person name="Gleave A."/>
            <person name="Chen A."/>
            <person name="Janssen B.J."/>
            <person name="Plunkett B."/>
            <person name="Ampomah-Dwamena C."/>
            <person name="Voogd C."/>
            <person name="Leif D."/>
            <person name="Lafferty D."/>
            <person name="Souleyre E.J.F."/>
            <person name="Varkonyi-Gasic E."/>
            <person name="Gambi F."/>
            <person name="Hanley J."/>
            <person name="Yao J.L."/>
            <person name="Cheung J."/>
            <person name="David K.M."/>
            <person name="Warren B."/>
            <person name="Marsh K."/>
            <person name="Snowden K.C."/>
            <person name="Lin-Wang K."/>
            <person name="Brian L."/>
            <person name="Martinez-Sanchez M."/>
            <person name="Wang M."/>
            <person name="Ileperuma N."/>
            <person name="Macnee N."/>
            <person name="Campin R."/>
            <person name="McAtee P."/>
            <person name="Drummond R.S.M."/>
            <person name="Espley R.V."/>
            <person name="Ireland H.S."/>
            <person name="Wu R."/>
            <person name="Atkinson R.G."/>
            <person name="Karunairetnam S."/>
            <person name="Bulley S."/>
            <person name="Chunkath S."/>
            <person name="Hanley Z."/>
            <person name="Storey R."/>
            <person name="Thrimawithana A.H."/>
            <person name="Thomson S."/>
            <person name="David C."/>
            <person name="Testolin R."/>
            <person name="Huang H."/>
            <person name="Hellens R.P."/>
            <person name="Schaffer R.J."/>
        </authorList>
    </citation>
    <scope>NUCLEOTIDE SEQUENCE [LARGE SCALE GENOMIC DNA]</scope>
    <source>
        <strain evidence="18">cv. Red5</strain>
    </source>
</reference>
<evidence type="ECO:0000259" key="16">
    <source>
        <dbReference type="PROSITE" id="PS50011"/>
    </source>
</evidence>
<dbReference type="FunFam" id="3.30.200.20:FF:000004">
    <property type="entry name" value="Calcium-dependent protein kinase 1"/>
    <property type="match status" value="1"/>
</dbReference>
<evidence type="ECO:0000256" key="14">
    <source>
        <dbReference type="ARBA" id="ARBA00048679"/>
    </source>
</evidence>
<name>A0A2R6PM27_ACTCC</name>
<sequence>MAVANSNSNKEPSFHPCNCYKVASLHKTILDTNQASNLKDRYALGEQLGWGQFGIIRACSDKLTGEVLACKSIAKDRLVIQEDVQSIKLEIEIMTRLSGHPNVVDLKAVYEEEDYVHLVMELCAGGELFHQLEKHGRFSECDARVLFRQLMQVVTFCHDKGVVHRDLKPENILLSTKASSSPIKLADFGLATYIKPGQNLHGTVGSPFYIAPEVLTGGYNQAADVWSAGVILYILLSGMPPFWGKTKSRIFDAVRAADLRFPSDPWDRISYSAKELIRGMLCRDPSQRFTAQQVLDHAWISHPAPLSERSIECQKHRCGESDTAPFCSSLMARNEDISFSTGSPLICDTQSPGVTCRSSFSSFLMDPSTPCFASGGFSFQSSGEADTLEFSTPISSMPSFAFFSPVSESEQGNCELNFSANIPRVDLIHQEASLGKHFGLPGLSPCFGHGDREMGHKVAEVKRLEGTSGSRMSGIHSKRNRTIGLGEFDQLDLMVTESVIRWASCTHLPTATSLRSSLVC</sequence>
<comment type="similarity">
    <text evidence="1">Belongs to the protein kinase superfamily. CAMK Ser/Thr protein kinase family. CaMK subfamily.</text>
</comment>
<comment type="catalytic activity">
    <reaction evidence="13">
        <text>L-threonyl-[protein] + ATP = O-phospho-L-threonyl-[protein] + ADP + H(+)</text>
        <dbReference type="Rhea" id="RHEA:46608"/>
        <dbReference type="Rhea" id="RHEA-COMP:11060"/>
        <dbReference type="Rhea" id="RHEA-COMP:11605"/>
        <dbReference type="ChEBI" id="CHEBI:15378"/>
        <dbReference type="ChEBI" id="CHEBI:30013"/>
        <dbReference type="ChEBI" id="CHEBI:30616"/>
        <dbReference type="ChEBI" id="CHEBI:61977"/>
        <dbReference type="ChEBI" id="CHEBI:456216"/>
        <dbReference type="EC" id="2.7.11.1"/>
    </reaction>
</comment>
<dbReference type="OMA" id="KSHIFEA"/>
<evidence type="ECO:0000256" key="7">
    <source>
        <dbReference type="ARBA" id="ARBA00022737"/>
    </source>
</evidence>
<dbReference type="InterPro" id="IPR000719">
    <property type="entry name" value="Prot_kinase_dom"/>
</dbReference>
<dbReference type="SUPFAM" id="SSF56112">
    <property type="entry name" value="Protein kinase-like (PK-like)"/>
    <property type="match status" value="1"/>
</dbReference>
<dbReference type="InterPro" id="IPR017441">
    <property type="entry name" value="Protein_kinase_ATP_BS"/>
</dbReference>
<keyword evidence="9 17" id="KW-0418">Kinase</keyword>
<evidence type="ECO:0000313" key="17">
    <source>
        <dbReference type="EMBL" id="PSR93398.1"/>
    </source>
</evidence>
<evidence type="ECO:0000256" key="1">
    <source>
        <dbReference type="ARBA" id="ARBA00005354"/>
    </source>
</evidence>
<dbReference type="Gene3D" id="1.10.510.10">
    <property type="entry name" value="Transferase(Phosphotransferase) domain 1"/>
    <property type="match status" value="1"/>
</dbReference>